<dbReference type="PANTHER" id="PTHR22589:SF67">
    <property type="entry name" value="PEROXISOMAL CARNITINE O-OCTANOYLTRANSFERASE"/>
    <property type="match status" value="1"/>
</dbReference>
<dbReference type="InterPro" id="IPR042231">
    <property type="entry name" value="Cho/carn_acyl_trans_2"/>
</dbReference>
<evidence type="ECO:0000256" key="2">
    <source>
        <dbReference type="ARBA" id="ARBA00005232"/>
    </source>
</evidence>
<dbReference type="SUPFAM" id="SSF52777">
    <property type="entry name" value="CoA-dependent acyltransferases"/>
    <property type="match status" value="2"/>
</dbReference>
<evidence type="ECO:0000259" key="11">
    <source>
        <dbReference type="Pfam" id="PF00755"/>
    </source>
</evidence>
<name>A0A1I8HY18_9PLAT</name>
<keyword evidence="3" id="KW-0813">Transport</keyword>
<feature type="active site" description="Proton acceptor" evidence="9">
    <location>
        <position position="351"/>
    </location>
</feature>
<evidence type="ECO:0000256" key="7">
    <source>
        <dbReference type="ARBA" id="ARBA00023315"/>
    </source>
</evidence>
<proteinExistence type="inferred from homology"/>
<dbReference type="Gene3D" id="3.30.559.10">
    <property type="entry name" value="Chloramphenicol acetyltransferase-like domain"/>
    <property type="match status" value="1"/>
</dbReference>
<evidence type="ECO:0000256" key="10">
    <source>
        <dbReference type="SAM" id="MobiDB-lite"/>
    </source>
</evidence>
<dbReference type="WBParaSite" id="maker-uti_cns_0008469-snap-gene-0.3-mRNA-1">
    <property type="protein sequence ID" value="maker-uti_cns_0008469-snap-gene-0.3-mRNA-1"/>
    <property type="gene ID" value="maker-uti_cns_0008469-snap-gene-0.3"/>
</dbReference>
<dbReference type="GO" id="GO:0008458">
    <property type="term" value="F:carnitine O-octanoyltransferase activity"/>
    <property type="evidence" value="ECO:0007669"/>
    <property type="project" value="TreeGrafter"/>
</dbReference>
<organism evidence="12 13">
    <name type="scientific">Macrostomum lignano</name>
    <dbReference type="NCBI Taxonomy" id="282301"/>
    <lineage>
        <taxon>Eukaryota</taxon>
        <taxon>Metazoa</taxon>
        <taxon>Spiralia</taxon>
        <taxon>Lophotrochozoa</taxon>
        <taxon>Platyhelminthes</taxon>
        <taxon>Rhabditophora</taxon>
        <taxon>Macrostomorpha</taxon>
        <taxon>Macrostomida</taxon>
        <taxon>Macrostomidae</taxon>
        <taxon>Macrostomum</taxon>
    </lineage>
</organism>
<dbReference type="InterPro" id="IPR042572">
    <property type="entry name" value="Carn_acyl_trans_N"/>
</dbReference>
<keyword evidence="7" id="KW-0012">Acyltransferase</keyword>
<dbReference type="AlphaFoldDB" id="A0A1I8HY18"/>
<sequence>LQNSDAMELDLYKTEAFPDLTRSSGVPTFSLEDSLPSYPVPKLSDTLDLYLSSTRPFLTDSEFAATRDLARQFELGIGRELQARLEQRAAEQRNWLAEWWRHYAYLTNRTALHPLLNMAGVGPYHHQYWPARDGSATERAAMMCRYYAVVWKSLREQTFPVDKNAAGKYMSMEQFRRYFSSCQLPGRQADTLASHFRPRSEGASPRHFLVLIRGRMFSLDLLDEAEQPYTVAQYYRQLDRLVKTVESSADSSEMGDASFSAGSAAGLYGLPRPDWFEARRHLGSLSPVNQRNLDLVEQAIFVLSLLLDERGCSNKRLLELALTGDIQSVVPDKSCNLMVTGDGVWLNNCGHTPMDGMTIALMTYYVEGQIYKTQGRIEGGPEDPCERHHSSEAASGPPAVPVELRLILDNHLMVESSRGLAENASQRASLDALPHEFNDFGRSELRRLRLHPDTVVQLALQLAYWRAHGGRPAPTYQTATTRQFHRGRTETIRSCTAEAVAMCRAVTAAGGAATAEARTAILAAHDRHNELRARCEAARGCDRHLLGLQLLAMESGGPLPSLFTDPAYSKSGGNGNFVLSTSYLGSVTAVGCVAPMCPDGYGVFYRIGPAKVLFNLNRWAADPDTSVSRLADCLDDGLRDIRRIVASAAAARL</sequence>
<keyword evidence="4" id="KW-0808">Transferase</keyword>
<keyword evidence="5" id="KW-0276">Fatty acid metabolism</keyword>
<accession>A0A1I8HY18</accession>
<keyword evidence="12" id="KW-1185">Reference proteome</keyword>
<comment type="catalytic activity">
    <reaction evidence="8">
        <text>4,8-dimethylnonanoyl-CoA + (R)-carnitine = O-4,8-dimethylnonanoyl-(R)-carnitine + CoA</text>
        <dbReference type="Rhea" id="RHEA:44860"/>
        <dbReference type="ChEBI" id="CHEBI:16347"/>
        <dbReference type="ChEBI" id="CHEBI:57287"/>
        <dbReference type="ChEBI" id="CHEBI:77061"/>
        <dbReference type="ChEBI" id="CHEBI:84654"/>
    </reaction>
</comment>
<dbReference type="InterPro" id="IPR039551">
    <property type="entry name" value="Cho/carn_acyl_trans"/>
</dbReference>
<dbReference type="UniPathway" id="UPA00659"/>
<dbReference type="InterPro" id="IPR023213">
    <property type="entry name" value="CAT-like_dom_sf"/>
</dbReference>
<reference evidence="13" key="1">
    <citation type="submission" date="2016-11" db="UniProtKB">
        <authorList>
            <consortium name="WormBaseParasite"/>
        </authorList>
    </citation>
    <scope>IDENTIFICATION</scope>
</reference>
<evidence type="ECO:0000256" key="5">
    <source>
        <dbReference type="ARBA" id="ARBA00022832"/>
    </source>
</evidence>
<evidence type="ECO:0000256" key="6">
    <source>
        <dbReference type="ARBA" id="ARBA00023098"/>
    </source>
</evidence>
<feature type="domain" description="Choline/carnitine acyltransferase" evidence="11">
    <location>
        <begin position="39"/>
        <end position="635"/>
    </location>
</feature>
<protein>
    <submittedName>
        <fullName evidence="13">Carn_acyltransf domain-containing protein</fullName>
    </submittedName>
</protein>
<evidence type="ECO:0000313" key="13">
    <source>
        <dbReference type="WBParaSite" id="maker-uti_cns_0008469-snap-gene-0.3-mRNA-1"/>
    </source>
</evidence>
<dbReference type="Gene3D" id="1.10.275.20">
    <property type="entry name" value="Choline/Carnitine o-acyltransferase"/>
    <property type="match status" value="1"/>
</dbReference>
<evidence type="ECO:0000313" key="12">
    <source>
        <dbReference type="Proteomes" id="UP000095280"/>
    </source>
</evidence>
<evidence type="ECO:0000256" key="3">
    <source>
        <dbReference type="ARBA" id="ARBA00022448"/>
    </source>
</evidence>
<evidence type="ECO:0000256" key="4">
    <source>
        <dbReference type="ARBA" id="ARBA00022679"/>
    </source>
</evidence>
<dbReference type="Gene3D" id="3.30.559.70">
    <property type="entry name" value="Choline/Carnitine o-acyltransferase, domain 2"/>
    <property type="match status" value="1"/>
</dbReference>
<dbReference type="GO" id="GO:0005777">
    <property type="term" value="C:peroxisome"/>
    <property type="evidence" value="ECO:0007669"/>
    <property type="project" value="TreeGrafter"/>
</dbReference>
<comment type="similarity">
    <text evidence="2">Belongs to the carnitine/choline acetyltransferase family.</text>
</comment>
<dbReference type="PANTHER" id="PTHR22589">
    <property type="entry name" value="CARNITINE O-ACYLTRANSFERASE"/>
    <property type="match status" value="1"/>
</dbReference>
<feature type="region of interest" description="Disordered" evidence="10">
    <location>
        <begin position="376"/>
        <end position="397"/>
    </location>
</feature>
<evidence type="ECO:0000256" key="9">
    <source>
        <dbReference type="PIRSR" id="PIRSR600542-1"/>
    </source>
</evidence>
<evidence type="ECO:0000256" key="8">
    <source>
        <dbReference type="ARBA" id="ARBA00048999"/>
    </source>
</evidence>
<comment type="pathway">
    <text evidence="1">Lipid metabolism; fatty acid beta-oxidation.</text>
</comment>
<dbReference type="Pfam" id="PF00755">
    <property type="entry name" value="Carn_acyltransf"/>
    <property type="match status" value="1"/>
</dbReference>
<evidence type="ECO:0000256" key="1">
    <source>
        <dbReference type="ARBA" id="ARBA00005005"/>
    </source>
</evidence>
<dbReference type="Proteomes" id="UP000095280">
    <property type="component" value="Unplaced"/>
</dbReference>
<dbReference type="InterPro" id="IPR000542">
    <property type="entry name" value="Carn_acyl_trans"/>
</dbReference>
<keyword evidence="6" id="KW-0443">Lipid metabolism</keyword>
<dbReference type="GO" id="GO:0006635">
    <property type="term" value="P:fatty acid beta-oxidation"/>
    <property type="evidence" value="ECO:0007669"/>
    <property type="project" value="UniProtKB-UniPathway"/>
</dbReference>